<dbReference type="EMBL" id="CP002689">
    <property type="protein sequence ID" value="AEE13020.1"/>
    <property type="molecule type" value="Genomic_DNA"/>
</dbReference>
<evidence type="ECO:0000313" key="3">
    <source>
        <dbReference type="EMBL" id="AEE13020.1"/>
    </source>
</evidence>
<dbReference type="NCBIfam" id="NF033709">
    <property type="entry name" value="PorV_fam"/>
    <property type="match status" value="1"/>
</dbReference>
<evidence type="ECO:0000313" key="4">
    <source>
        <dbReference type="Proteomes" id="UP000006545"/>
    </source>
</evidence>
<accession>F4KL08</accession>
<dbReference type="Pfam" id="PF19572">
    <property type="entry name" value="PorV"/>
    <property type="match status" value="1"/>
</dbReference>
<feature type="domain" description="Type IX secretion system protein PorV" evidence="2">
    <location>
        <begin position="35"/>
        <end position="269"/>
    </location>
</feature>
<dbReference type="Proteomes" id="UP000006545">
    <property type="component" value="Chromosome"/>
</dbReference>
<evidence type="ECO:0000256" key="1">
    <source>
        <dbReference type="SAM" id="SignalP"/>
    </source>
</evidence>
<feature type="chain" id="PRO_5003309902" description="Type IX secretion system protein PorV domain-containing protein" evidence="1">
    <location>
        <begin position="26"/>
        <end position="393"/>
    </location>
</feature>
<dbReference type="InterPro" id="IPR045741">
    <property type="entry name" value="PorV"/>
</dbReference>
<evidence type="ECO:0000259" key="2">
    <source>
        <dbReference type="Pfam" id="PF19572"/>
    </source>
</evidence>
<gene>
    <name evidence="3" type="ordered locus">Poras_1078</name>
</gene>
<dbReference type="OrthoDB" id="9758448at2"/>
<name>F4KL08_PORAD</name>
<dbReference type="eggNOG" id="COG2067">
    <property type="taxonomic scope" value="Bacteria"/>
</dbReference>
<dbReference type="AlphaFoldDB" id="F4KL08"/>
<organism evidence="3 4">
    <name type="scientific">Porphyromonas asaccharolytica (strain ATCC 25260 / DSM 20707 / BCRC 10618 / CCUG 7834 / JCM 6326 / LMG 13178 / VPI 4198 / B440)</name>
    <name type="common">Bacteroides asaccharolyticus</name>
    <dbReference type="NCBI Taxonomy" id="879243"/>
    <lineage>
        <taxon>Bacteria</taxon>
        <taxon>Pseudomonadati</taxon>
        <taxon>Bacteroidota</taxon>
        <taxon>Bacteroidia</taxon>
        <taxon>Bacteroidales</taxon>
        <taxon>Porphyromonadaceae</taxon>
        <taxon>Porphyromonas</taxon>
    </lineage>
</organism>
<dbReference type="STRING" id="879243.Poras_1078"/>
<feature type="signal peptide" evidence="1">
    <location>
        <begin position="1"/>
        <end position="25"/>
    </location>
</feature>
<dbReference type="NCBIfam" id="NF033710">
    <property type="entry name" value="T9SS_OM_PorV"/>
    <property type="match status" value="1"/>
</dbReference>
<dbReference type="RefSeq" id="WP_004330832.1">
    <property type="nucleotide sequence ID" value="NC_015501.1"/>
</dbReference>
<protein>
    <recommendedName>
        <fullName evidence="2">Type IX secretion system protein PorV domain-containing protein</fullName>
    </recommendedName>
</protein>
<reference evidence="4" key="1">
    <citation type="submission" date="2011-04" db="EMBL/GenBank/DDBJ databases">
        <title>The complete genome of Porphyromonas asaccharolytica DSM 20707.</title>
        <authorList>
            <person name="Lucas S."/>
            <person name="Han J."/>
            <person name="Lapidus A."/>
            <person name="Bruce D."/>
            <person name="Goodwin L."/>
            <person name="Pitluck S."/>
            <person name="Peters L."/>
            <person name="Kyrpides N."/>
            <person name="Mavromatis K."/>
            <person name="Ivanova N."/>
            <person name="Ovchinnikova G."/>
            <person name="Pagani I."/>
            <person name="Lu M."/>
            <person name="Detter J.C."/>
            <person name="Tapia R."/>
            <person name="Han C."/>
            <person name="Land M."/>
            <person name="Hauser L."/>
            <person name="Markowitz V."/>
            <person name="Cheng J.-F."/>
            <person name="Hugenholtz P."/>
            <person name="Woyke T."/>
            <person name="Wu D."/>
            <person name="Gronow S."/>
            <person name="Wellnitz S."/>
            <person name="Brambilla E."/>
            <person name="Klenk H.-P."/>
            <person name="Eisen J.A."/>
        </authorList>
    </citation>
    <scope>NUCLEOTIDE SEQUENCE [LARGE SCALE GENOMIC DNA]</scope>
    <source>
        <strain evidence="4">ATCC 25260 / DSM 20707 / VPI 4198</strain>
    </source>
</reference>
<dbReference type="HOGENOM" id="CLU_058805_1_1_10"/>
<dbReference type="InterPro" id="IPR047799">
    <property type="entry name" value="T9SS_OM_PorV"/>
</dbReference>
<keyword evidence="1" id="KW-0732">Signal</keyword>
<keyword evidence="4" id="KW-1185">Reference proteome</keyword>
<sequence>MKLRNLRITTLLLLALGALSSHLTAQEVSQDRRFNPVLTSVPSLNINPSARAAGLADMGVSTTPDVQSQYFNPAKYAFLSSKAGISMSYTPWLAKLVKDIKLMELVGYYKIGRESNQALSASVRYFSFGAIEQFGPMSESLGEAHPNEFAVDFGYGLQLSDSYSMAVALRYIRADNNLATGEKSAGNAFAADIAGFYNRYFDLGSAESLWTFGFNIKNIGTKISYDNGGTSMFIPTNLSLGTGLLYPFDEYNALAFNVEASKLLVPTPPVKDQANPEAYDAAREKYLNTSSIAGIFTSWADAPGGFKEELQEVSLRLGAEYSYNNRFFLRAGYHYLHPDKGNLQYFTAGAGFKMNVFSIDASYLVSTVQSNPLDQTLRFTIAFDFDGIRELLK</sequence>
<dbReference type="Gene3D" id="2.40.160.60">
    <property type="entry name" value="Outer membrane protein transport protein (OMPP1/FadL/TodX)"/>
    <property type="match status" value="2"/>
</dbReference>
<dbReference type="KEGG" id="pah:Poras_1078"/>
<proteinExistence type="predicted"/>